<keyword evidence="7" id="KW-0256">Endoplasmic reticulum</keyword>
<dbReference type="GO" id="GO:0006506">
    <property type="term" value="P:GPI anchor biosynthetic process"/>
    <property type="evidence" value="ECO:0007669"/>
    <property type="project" value="UniProtKB-UniPathway"/>
</dbReference>
<dbReference type="EMBL" id="KL197720">
    <property type="protein sequence ID" value="KDQ57371.1"/>
    <property type="molecule type" value="Genomic_DNA"/>
</dbReference>
<evidence type="ECO:0000256" key="10">
    <source>
        <dbReference type="ARBA" id="ARBA00023180"/>
    </source>
</evidence>
<feature type="transmembrane region" description="Helical" evidence="11">
    <location>
        <begin position="583"/>
        <end position="600"/>
    </location>
</feature>
<keyword evidence="4" id="KW-0337">GPI-anchor biosynthesis</keyword>
<feature type="transmembrane region" description="Helical" evidence="11">
    <location>
        <begin position="6"/>
        <end position="24"/>
    </location>
</feature>
<accession>A0A067Q459</accession>
<evidence type="ECO:0000256" key="11">
    <source>
        <dbReference type="SAM" id="Phobius"/>
    </source>
</evidence>
<comment type="pathway">
    <text evidence="2">Glycolipid biosynthesis; glycosylphosphatidylinositol-anchor biosynthesis.</text>
</comment>
<feature type="transmembrane region" description="Helical" evidence="11">
    <location>
        <begin position="434"/>
        <end position="455"/>
    </location>
</feature>
<feature type="transmembrane region" description="Helical" evidence="11">
    <location>
        <begin position="612"/>
        <end position="631"/>
    </location>
</feature>
<feature type="transmembrane region" description="Helical" evidence="11">
    <location>
        <begin position="908"/>
        <end position="934"/>
    </location>
</feature>
<evidence type="ECO:0000256" key="1">
    <source>
        <dbReference type="ARBA" id="ARBA00004477"/>
    </source>
</evidence>
<keyword evidence="13" id="KW-1185">Reference proteome</keyword>
<evidence type="ECO:0000256" key="9">
    <source>
        <dbReference type="ARBA" id="ARBA00023136"/>
    </source>
</evidence>
<feature type="transmembrane region" description="Helical" evidence="11">
    <location>
        <begin position="652"/>
        <end position="670"/>
    </location>
</feature>
<dbReference type="Gene3D" id="3.40.720.10">
    <property type="entry name" value="Alkaline Phosphatase, subunit A"/>
    <property type="match status" value="1"/>
</dbReference>
<gene>
    <name evidence="12" type="ORF">JAAARDRAFT_179059</name>
</gene>
<dbReference type="PANTHER" id="PTHR23071">
    <property type="entry name" value="PHOSPHATIDYLINOSITOL GLYCAN"/>
    <property type="match status" value="1"/>
</dbReference>
<evidence type="ECO:0000256" key="6">
    <source>
        <dbReference type="ARBA" id="ARBA00022692"/>
    </source>
</evidence>
<keyword evidence="6 11" id="KW-0812">Transmembrane</keyword>
<dbReference type="CDD" id="cd16023">
    <property type="entry name" value="GPI_EPT_3"/>
    <property type="match status" value="1"/>
</dbReference>
<dbReference type="InterPro" id="IPR017850">
    <property type="entry name" value="Alkaline_phosphatase_core_sf"/>
</dbReference>
<comment type="subcellular location">
    <subcellularLocation>
        <location evidence="1">Endoplasmic reticulum membrane</location>
        <topology evidence="1">Multi-pass membrane protein</topology>
    </subcellularLocation>
</comment>
<proteinExistence type="inferred from homology"/>
<evidence type="ECO:0000256" key="7">
    <source>
        <dbReference type="ARBA" id="ARBA00022824"/>
    </source>
</evidence>
<dbReference type="FunCoup" id="A0A067Q459">
    <property type="interactions" value="153"/>
</dbReference>
<feature type="transmembrane region" description="Helical" evidence="11">
    <location>
        <begin position="986"/>
        <end position="1008"/>
    </location>
</feature>
<comment type="similarity">
    <text evidence="3">Belongs to the PIGG/PIGN/PIGO family. PIGO subfamily.</text>
</comment>
<dbReference type="InterPro" id="IPR002591">
    <property type="entry name" value="Phosphodiest/P_Trfase"/>
</dbReference>
<dbReference type="GO" id="GO:0005789">
    <property type="term" value="C:endoplasmic reticulum membrane"/>
    <property type="evidence" value="ECO:0007669"/>
    <property type="project" value="UniProtKB-SubCell"/>
</dbReference>
<keyword evidence="10" id="KW-0325">Glycoprotein</keyword>
<dbReference type="Pfam" id="PF01663">
    <property type="entry name" value="Phosphodiest"/>
    <property type="match status" value="1"/>
</dbReference>
<evidence type="ECO:0000256" key="8">
    <source>
        <dbReference type="ARBA" id="ARBA00022989"/>
    </source>
</evidence>
<dbReference type="HOGENOM" id="CLU_004298_1_1_1"/>
<dbReference type="AlphaFoldDB" id="A0A067Q459"/>
<dbReference type="InterPro" id="IPR037675">
    <property type="entry name" value="PIG-O_N"/>
</dbReference>
<keyword evidence="9 11" id="KW-0472">Membrane</keyword>
<dbReference type="PANTHER" id="PTHR23071:SF1">
    <property type="entry name" value="GPI ETHANOLAMINE PHOSPHATE TRANSFERASE 3"/>
    <property type="match status" value="1"/>
</dbReference>
<keyword evidence="8 11" id="KW-1133">Transmembrane helix</keyword>
<dbReference type="STRING" id="933084.A0A067Q459"/>
<keyword evidence="5" id="KW-0808">Transferase</keyword>
<feature type="transmembrane region" description="Helical" evidence="11">
    <location>
        <begin position="730"/>
        <end position="750"/>
    </location>
</feature>
<feature type="transmembrane region" description="Helical" evidence="11">
    <location>
        <begin position="520"/>
        <end position="539"/>
    </location>
</feature>
<reference evidence="13" key="1">
    <citation type="journal article" date="2014" name="Proc. Natl. Acad. Sci. U.S.A.">
        <title>Extensive sampling of basidiomycete genomes demonstrates inadequacy of the white-rot/brown-rot paradigm for wood decay fungi.</title>
        <authorList>
            <person name="Riley R."/>
            <person name="Salamov A.A."/>
            <person name="Brown D.W."/>
            <person name="Nagy L.G."/>
            <person name="Floudas D."/>
            <person name="Held B.W."/>
            <person name="Levasseur A."/>
            <person name="Lombard V."/>
            <person name="Morin E."/>
            <person name="Otillar R."/>
            <person name="Lindquist E.A."/>
            <person name="Sun H."/>
            <person name="LaButti K.M."/>
            <person name="Schmutz J."/>
            <person name="Jabbour D."/>
            <person name="Luo H."/>
            <person name="Baker S.E."/>
            <person name="Pisabarro A.G."/>
            <person name="Walton J.D."/>
            <person name="Blanchette R.A."/>
            <person name="Henrissat B."/>
            <person name="Martin F."/>
            <person name="Cullen D."/>
            <person name="Hibbett D.S."/>
            <person name="Grigoriev I.V."/>
        </authorList>
    </citation>
    <scope>NUCLEOTIDE SEQUENCE [LARGE SCALE GENOMIC DNA]</scope>
    <source>
        <strain evidence="13">MUCL 33604</strain>
    </source>
</reference>
<feature type="transmembrane region" description="Helical" evidence="11">
    <location>
        <begin position="551"/>
        <end position="571"/>
    </location>
</feature>
<evidence type="ECO:0000313" key="12">
    <source>
        <dbReference type="EMBL" id="KDQ57371.1"/>
    </source>
</evidence>
<dbReference type="OrthoDB" id="272139at2759"/>
<dbReference type="InParanoid" id="A0A067Q459"/>
<name>A0A067Q459_9AGAM</name>
<evidence type="ECO:0000256" key="4">
    <source>
        <dbReference type="ARBA" id="ARBA00022502"/>
    </source>
</evidence>
<feature type="transmembrane region" description="Helical" evidence="11">
    <location>
        <begin position="791"/>
        <end position="824"/>
    </location>
</feature>
<dbReference type="InterPro" id="IPR039524">
    <property type="entry name" value="PIGO/GPI13"/>
</dbReference>
<sequence>MLSKGFLLLLWVFGLHLAGIYLFTRGFLLTRLSLLNTSSCTSSPFSCSLPPTHNRAVVLIIDALRFDFISPDPPSPPDPFHHNVLTLPRDLTKRFPERSWLFNAHADPPTTTLQRIKGLTTGSLPTFVDMGSNFGGVEITEDSLVKQLTAHGKKIAFMGDDTWTTVFPSSFQHNLTFPYDSFNVEDLHTVDNGVIEHLFPTLSSSSWDVIIGHFLGVDHTGHRLGPSNPTMKSKLLQMNDVLTKVVESLDDDTLLVVLGDHGMDRKGDHGGDGELETSCAVWVYSKGVDLNVGRKREEGEVLSQKKLFPGTTEPHRSIQQIDLVPTLSLLLGLPIPFNNLGTIIPELFSRPSSSSSGELEYARALQINAEQIKTYLDTYRASSSGSDLDGVWDEVVRRWDDVVSRERKDGVESLATFTRFALEECRALWAQFNIIKMGLGLALILLGLLGSWGLYVRLGVEKEKGDLKEKAEHWDWEFWVGDVLKVCLKGAGLGVVAGLLVYLVLVVITKVMDGKTMDAFDFIIFFTPFSSSLSILWTYPPPIPTRTSLTLTTVLTSTLAILPLILHTLSFFSNSFTVWEDHIVLFLLISTIVPSLLTGLRAPTSRLRTRIIGFSLLFALCVRLMAISTVCREEQQPFCHVTFFASSSLPSPPPLILLLCIPTSLVLPWVMKKAFLGTSKSDRGVAGLVLPYLLSGVLLAGNGYWVLEYLESGEVFGSGWEEVLRSARTLVARCAIGGLVAGGFGMWWLVPTCLQIETSTTTPGSTANGATPENKQVTVLGFGNAFGSPYFIFWTLWFGLVFVVTQLTGQVVLALAALALLSYLEVVDGVRDVRNIEEAVSSATPSSLLEGGVSGSGTNRIRFSEVVPLALLAIHTFHTTGHQHTIPSIQWKTAFILTSTLTYPLSPLLVMLNSFGPIFLMPLSLPLLALWNFAPLPHPSSSSLARKESVRASLGVMLYFGVCLVGSAGGVAWLRRHLMVWKIFAPRFMSAAAGLVVVDLGVLVGYGVGVGRVVGRVGEMFDGWRG</sequence>
<evidence type="ECO:0000256" key="5">
    <source>
        <dbReference type="ARBA" id="ARBA00022679"/>
    </source>
</evidence>
<dbReference type="UniPathway" id="UPA00196"/>
<organism evidence="12 13">
    <name type="scientific">Jaapia argillacea MUCL 33604</name>
    <dbReference type="NCBI Taxonomy" id="933084"/>
    <lineage>
        <taxon>Eukaryota</taxon>
        <taxon>Fungi</taxon>
        <taxon>Dikarya</taxon>
        <taxon>Basidiomycota</taxon>
        <taxon>Agaricomycotina</taxon>
        <taxon>Agaricomycetes</taxon>
        <taxon>Agaricomycetidae</taxon>
        <taxon>Jaapiales</taxon>
        <taxon>Jaapiaceae</taxon>
        <taxon>Jaapia</taxon>
    </lineage>
</organism>
<evidence type="ECO:0000256" key="3">
    <source>
        <dbReference type="ARBA" id="ARBA00008695"/>
    </source>
</evidence>
<feature type="transmembrane region" description="Helical" evidence="11">
    <location>
        <begin position="954"/>
        <end position="974"/>
    </location>
</feature>
<feature type="transmembrane region" description="Helical" evidence="11">
    <location>
        <begin position="690"/>
        <end position="710"/>
    </location>
</feature>
<evidence type="ECO:0000313" key="13">
    <source>
        <dbReference type="Proteomes" id="UP000027265"/>
    </source>
</evidence>
<dbReference type="Proteomes" id="UP000027265">
    <property type="component" value="Unassembled WGS sequence"/>
</dbReference>
<feature type="transmembrane region" description="Helical" evidence="11">
    <location>
        <begin position="490"/>
        <end position="508"/>
    </location>
</feature>
<dbReference type="GO" id="GO:0051377">
    <property type="term" value="F:mannose-ethanolamine phosphotransferase activity"/>
    <property type="evidence" value="ECO:0007669"/>
    <property type="project" value="InterPro"/>
</dbReference>
<evidence type="ECO:0000256" key="2">
    <source>
        <dbReference type="ARBA" id="ARBA00004687"/>
    </source>
</evidence>
<protein>
    <submittedName>
        <fullName evidence="12">Uncharacterized protein</fullName>
    </submittedName>
</protein>
<dbReference type="SUPFAM" id="SSF53649">
    <property type="entry name" value="Alkaline phosphatase-like"/>
    <property type="match status" value="1"/>
</dbReference>